<feature type="compositionally biased region" description="Basic and acidic residues" evidence="1">
    <location>
        <begin position="459"/>
        <end position="474"/>
    </location>
</feature>
<feature type="compositionally biased region" description="Basic and acidic residues" evidence="1">
    <location>
        <begin position="289"/>
        <end position="313"/>
    </location>
</feature>
<proteinExistence type="predicted"/>
<feature type="compositionally biased region" description="Basic residues" evidence="1">
    <location>
        <begin position="314"/>
        <end position="323"/>
    </location>
</feature>
<evidence type="ECO:0000313" key="2">
    <source>
        <dbReference type="EnsemblMetazoa" id="LLOJ004131-PA"/>
    </source>
</evidence>
<dbReference type="VEuPathDB" id="VectorBase:LLOJ004131"/>
<feature type="compositionally biased region" description="Basic and acidic residues" evidence="1">
    <location>
        <begin position="548"/>
        <end position="561"/>
    </location>
</feature>
<feature type="compositionally biased region" description="Low complexity" evidence="1">
    <location>
        <begin position="588"/>
        <end position="598"/>
    </location>
</feature>
<dbReference type="VEuPathDB" id="VectorBase:LLONM1_001238"/>
<feature type="compositionally biased region" description="Basic and acidic residues" evidence="1">
    <location>
        <begin position="338"/>
        <end position="383"/>
    </location>
</feature>
<feature type="compositionally biased region" description="Basic residues" evidence="1">
    <location>
        <begin position="255"/>
        <end position="275"/>
    </location>
</feature>
<name>A0A1B0CI69_LUTLO</name>
<feature type="compositionally biased region" description="Acidic residues" evidence="1">
    <location>
        <begin position="384"/>
        <end position="409"/>
    </location>
</feature>
<feature type="compositionally biased region" description="Low complexity" evidence="1">
    <location>
        <begin position="207"/>
        <end position="226"/>
    </location>
</feature>
<dbReference type="EnsemblMetazoa" id="LLOJ004131-RA">
    <property type="protein sequence ID" value="LLOJ004131-PA"/>
    <property type="gene ID" value="LLOJ004131"/>
</dbReference>
<feature type="region of interest" description="Disordered" evidence="1">
    <location>
        <begin position="118"/>
        <end position="599"/>
    </location>
</feature>
<dbReference type="AlphaFoldDB" id="A0A1B0CI69"/>
<evidence type="ECO:0000313" key="3">
    <source>
        <dbReference type="Proteomes" id="UP000092461"/>
    </source>
</evidence>
<keyword evidence="3" id="KW-1185">Reference proteome</keyword>
<feature type="compositionally biased region" description="Basic and acidic residues" evidence="1">
    <location>
        <begin position="482"/>
        <end position="503"/>
    </location>
</feature>
<evidence type="ECO:0000256" key="1">
    <source>
        <dbReference type="SAM" id="MobiDB-lite"/>
    </source>
</evidence>
<sequence>YDDDDDLESLRLAALQTLNPNRKPASNPIQVLESAATHHKPRYEEEMYAEALPGAPFPVPERLDVVFGAPAATNGQWQSPNEVNPPPYVPPYVAPGAPTDVQLSPRSAAFVLQNTSILRRRKGDKSPSVSPPPYKSALAAPWEPPSPEYHSRVHSRSRTPSPERVPSPVYRHRSPPSPKRFYSRSPPRRERSLTRSPPPPRRRTRSRSPLVRRPSPRFAPRSRNASPRPPRSRRQSPRISPPVRRKQPSRSPVRVTRHRSQSPKRAKSPVRKPRRPRDGPPPPRRRSPERKPRGQNDRRPRNPPRDTKDDKRPSPRPRRRSRTRSPEKASHTPPMEPKGQEKKPEDLPEKRKSEREVQENPPDKPQEEKKRRSVSPEKEKNDEEAQSSDGEEDAADGIDLFASDESESENEGRFKSSSSKSERPAQATVSFSKLVTEPVATLTELKDLPALSNVGSGASRDRRGRERNSREYSRSRRKRDRDRRSQRPRDSGKSKEAEKDSRTKVGGSGNSSKGHGESNMKMFKSTFQAVIVNDSKRQQADPAPTDGGNEKGSSKDADKRKIIQIKKPISFKETKEKGEAEGVTNGQSSSSVGGSSVEGKVKKSIHLRLGGYATPNGEPSSSSLSSVLTSSSKSLKSGNLANLKKSWKTSEKVPMKYCLMILSLLVSHKQSCLIIKRGTEKKSSLLTHTDTLP</sequence>
<feature type="compositionally biased region" description="Pro residues" evidence="1">
    <location>
        <begin position="83"/>
        <end position="93"/>
    </location>
</feature>
<accession>A0A1B0CI69</accession>
<feature type="region of interest" description="Disordered" evidence="1">
    <location>
        <begin position="73"/>
        <end position="105"/>
    </location>
</feature>
<feature type="compositionally biased region" description="Basic and acidic residues" evidence="1">
    <location>
        <begin position="570"/>
        <end position="580"/>
    </location>
</feature>
<dbReference type="Proteomes" id="UP000092461">
    <property type="component" value="Unassembled WGS sequence"/>
</dbReference>
<organism evidence="2 3">
    <name type="scientific">Lutzomyia longipalpis</name>
    <name type="common">Sand fly</name>
    <dbReference type="NCBI Taxonomy" id="7200"/>
    <lineage>
        <taxon>Eukaryota</taxon>
        <taxon>Metazoa</taxon>
        <taxon>Ecdysozoa</taxon>
        <taxon>Arthropoda</taxon>
        <taxon>Hexapoda</taxon>
        <taxon>Insecta</taxon>
        <taxon>Pterygota</taxon>
        <taxon>Neoptera</taxon>
        <taxon>Endopterygota</taxon>
        <taxon>Diptera</taxon>
        <taxon>Nematocera</taxon>
        <taxon>Psychodoidea</taxon>
        <taxon>Psychodidae</taxon>
        <taxon>Lutzomyia</taxon>
        <taxon>Lutzomyia</taxon>
    </lineage>
</organism>
<reference evidence="2" key="1">
    <citation type="submission" date="2020-05" db="UniProtKB">
        <authorList>
            <consortium name="EnsemblMetazoa"/>
        </authorList>
    </citation>
    <scope>IDENTIFICATION</scope>
    <source>
        <strain evidence="2">Jacobina</strain>
    </source>
</reference>
<dbReference type="EMBL" id="AJWK01013065">
    <property type="status" value="NOT_ANNOTATED_CDS"/>
    <property type="molecule type" value="Genomic_DNA"/>
</dbReference>
<protein>
    <submittedName>
        <fullName evidence="2">Uncharacterized protein</fullName>
    </submittedName>
</protein>